<dbReference type="PANTHER" id="PTHR10030">
    <property type="entry name" value="ALPHA-L-FUCOSIDASE"/>
    <property type="match status" value="1"/>
</dbReference>
<feature type="domain" description="Alpha-L-fucosidase C-terminal" evidence="13">
    <location>
        <begin position="778"/>
        <end position="862"/>
    </location>
</feature>
<comment type="function">
    <text evidence="3">Alpha-L-fucosidase is responsible for hydrolyzing the alpha-1,6-linked fucose joined to the reducing-end N-acetylglucosamine of the carbohydrate moieties of glycoproteins.</text>
</comment>
<evidence type="ECO:0000256" key="5">
    <source>
        <dbReference type="ARBA" id="ARBA00012662"/>
    </source>
</evidence>
<evidence type="ECO:0000256" key="2">
    <source>
        <dbReference type="ARBA" id="ARBA00000419"/>
    </source>
</evidence>
<evidence type="ECO:0000256" key="9">
    <source>
        <dbReference type="ARBA" id="ARBA00023295"/>
    </source>
</evidence>
<comment type="caution">
    <text evidence="14">The sequence shown here is derived from an EMBL/GenBank/DDBJ whole genome shotgun (WGS) entry which is preliminary data.</text>
</comment>
<keyword evidence="7" id="KW-0378">Hydrolase</keyword>
<dbReference type="GO" id="GO:0016139">
    <property type="term" value="P:glycoside catabolic process"/>
    <property type="evidence" value="ECO:0007669"/>
    <property type="project" value="TreeGrafter"/>
</dbReference>
<evidence type="ECO:0000259" key="12">
    <source>
        <dbReference type="Pfam" id="PF01120"/>
    </source>
</evidence>
<dbReference type="Pfam" id="PF16757">
    <property type="entry name" value="Fucosidase_C"/>
    <property type="match status" value="2"/>
</dbReference>
<dbReference type="GO" id="GO:0004560">
    <property type="term" value="F:alpha-L-fucosidase activity"/>
    <property type="evidence" value="ECO:0007669"/>
    <property type="project" value="UniProtKB-EC"/>
</dbReference>
<feature type="domain" description="Alpha-L-fucosidase C-terminal" evidence="13">
    <location>
        <begin position="320"/>
        <end position="393"/>
    </location>
</feature>
<dbReference type="InterPro" id="IPR018526">
    <property type="entry name" value="Glyco_hydro_29_CS"/>
</dbReference>
<evidence type="ECO:0000313" key="15">
    <source>
        <dbReference type="Proteomes" id="UP000747542"/>
    </source>
</evidence>
<dbReference type="Gene3D" id="2.60.40.1180">
    <property type="entry name" value="Golgi alpha-mannosidase II"/>
    <property type="match status" value="2"/>
</dbReference>
<reference evidence="14" key="1">
    <citation type="journal article" date="2021" name="Sci. Adv.">
        <title>The American lobster genome reveals insights on longevity, neural, and immune adaptations.</title>
        <authorList>
            <person name="Polinski J.M."/>
            <person name="Zimin A.V."/>
            <person name="Clark K.F."/>
            <person name="Kohn A.B."/>
            <person name="Sadowski N."/>
            <person name="Timp W."/>
            <person name="Ptitsyn A."/>
            <person name="Khanna P."/>
            <person name="Romanova D.Y."/>
            <person name="Williams P."/>
            <person name="Greenwood S.J."/>
            <person name="Moroz L.L."/>
            <person name="Walt D.R."/>
            <person name="Bodnar A.G."/>
        </authorList>
    </citation>
    <scope>NUCLEOTIDE SEQUENCE</scope>
    <source>
        <strain evidence="14">GMGI-L3</strain>
    </source>
</reference>
<evidence type="ECO:0000256" key="3">
    <source>
        <dbReference type="ARBA" id="ARBA00004071"/>
    </source>
</evidence>
<evidence type="ECO:0000259" key="13">
    <source>
        <dbReference type="Pfam" id="PF16757"/>
    </source>
</evidence>
<dbReference type="AlphaFoldDB" id="A0A8J5JDR3"/>
<dbReference type="PROSITE" id="PS00385">
    <property type="entry name" value="ALPHA_L_FUCOSIDASE"/>
    <property type="match status" value="1"/>
</dbReference>
<dbReference type="SMART" id="SM00812">
    <property type="entry name" value="Alpha_L_fucos"/>
    <property type="match status" value="2"/>
</dbReference>
<dbReference type="PRINTS" id="PR00741">
    <property type="entry name" value="GLHYDRLASE29"/>
</dbReference>
<gene>
    <name evidence="14" type="primary">Fuca-L2</name>
    <name evidence="14" type="ORF">Hamer_G012104</name>
</gene>
<keyword evidence="6" id="KW-0732">Signal</keyword>
<dbReference type="Pfam" id="PF01120">
    <property type="entry name" value="Alpha_L_fucos"/>
    <property type="match status" value="2"/>
</dbReference>
<dbReference type="InterPro" id="IPR013780">
    <property type="entry name" value="Glyco_hydro_b"/>
</dbReference>
<evidence type="ECO:0000256" key="1">
    <source>
        <dbReference type="ARBA" id="ARBA00000321"/>
    </source>
</evidence>
<evidence type="ECO:0000256" key="6">
    <source>
        <dbReference type="ARBA" id="ARBA00022729"/>
    </source>
</evidence>
<organism evidence="14 15">
    <name type="scientific">Homarus americanus</name>
    <name type="common">American lobster</name>
    <dbReference type="NCBI Taxonomy" id="6706"/>
    <lineage>
        <taxon>Eukaryota</taxon>
        <taxon>Metazoa</taxon>
        <taxon>Ecdysozoa</taxon>
        <taxon>Arthropoda</taxon>
        <taxon>Crustacea</taxon>
        <taxon>Multicrustacea</taxon>
        <taxon>Malacostraca</taxon>
        <taxon>Eumalacostraca</taxon>
        <taxon>Eucarida</taxon>
        <taxon>Decapoda</taxon>
        <taxon>Pleocyemata</taxon>
        <taxon>Astacidea</taxon>
        <taxon>Nephropoidea</taxon>
        <taxon>Nephropidae</taxon>
        <taxon>Homarus</taxon>
    </lineage>
</organism>
<evidence type="ECO:0000256" key="7">
    <source>
        <dbReference type="ARBA" id="ARBA00022801"/>
    </source>
</evidence>
<comment type="similarity">
    <text evidence="4">Belongs to the glycosyl hydrolase 29 family.</text>
</comment>
<evidence type="ECO:0000256" key="10">
    <source>
        <dbReference type="ARBA" id="ARBA00074133"/>
    </source>
</evidence>
<keyword evidence="15" id="KW-1185">Reference proteome</keyword>
<dbReference type="InterPro" id="IPR057739">
    <property type="entry name" value="Glyco_hydro_29_N"/>
</dbReference>
<comment type="catalytic activity">
    <reaction evidence="2">
        <text>a neolactoside IV(2)-alpha-Fuc-nLc4Cer(d18:0) + H2O = a neolactoside nLc4Cer(d18:0) + L-fucose</text>
        <dbReference type="Rhea" id="RHEA:49308"/>
        <dbReference type="ChEBI" id="CHEBI:2181"/>
        <dbReference type="ChEBI" id="CHEBI:15377"/>
        <dbReference type="ChEBI" id="CHEBI:91119"/>
        <dbReference type="ChEBI" id="CHEBI:91121"/>
    </reaction>
    <physiologicalReaction direction="left-to-right" evidence="2">
        <dbReference type="Rhea" id="RHEA:49309"/>
    </physiologicalReaction>
</comment>
<dbReference type="FunFam" id="3.20.20.80:FF:000027">
    <property type="entry name" value="Alpha-L-fucosidase"/>
    <property type="match status" value="2"/>
</dbReference>
<dbReference type="GO" id="GO:0005764">
    <property type="term" value="C:lysosome"/>
    <property type="evidence" value="ECO:0007669"/>
    <property type="project" value="TreeGrafter"/>
</dbReference>
<dbReference type="SUPFAM" id="SSF51445">
    <property type="entry name" value="(Trans)glycosidases"/>
    <property type="match status" value="2"/>
</dbReference>
<feature type="domain" description="Glycoside hydrolase family 29 N-terminal" evidence="12">
    <location>
        <begin position="2"/>
        <end position="309"/>
    </location>
</feature>
<dbReference type="InterPro" id="IPR016286">
    <property type="entry name" value="FUC_metazoa-typ"/>
</dbReference>
<evidence type="ECO:0000256" key="4">
    <source>
        <dbReference type="ARBA" id="ARBA00007951"/>
    </source>
</evidence>
<evidence type="ECO:0000313" key="14">
    <source>
        <dbReference type="EMBL" id="KAG7155955.1"/>
    </source>
</evidence>
<dbReference type="Gene3D" id="3.20.20.80">
    <property type="entry name" value="Glycosidases"/>
    <property type="match status" value="2"/>
</dbReference>
<evidence type="ECO:0000256" key="8">
    <source>
        <dbReference type="ARBA" id="ARBA00023180"/>
    </source>
</evidence>
<feature type="domain" description="Glycoside hydrolase family 29 N-terminal" evidence="12">
    <location>
        <begin position="433"/>
        <end position="767"/>
    </location>
</feature>
<dbReference type="EMBL" id="JAHLQT010040257">
    <property type="protein sequence ID" value="KAG7155955.1"/>
    <property type="molecule type" value="Genomic_DNA"/>
</dbReference>
<dbReference type="PANTHER" id="PTHR10030:SF37">
    <property type="entry name" value="ALPHA-L-FUCOSIDASE-RELATED"/>
    <property type="match status" value="1"/>
</dbReference>
<keyword evidence="9" id="KW-0326">Glycosidase</keyword>
<protein>
    <recommendedName>
        <fullName evidence="10">Putative alpha-L-fucosidase</fullName>
        <ecNumber evidence="5">3.2.1.51</ecNumber>
    </recommendedName>
    <alternativeName>
        <fullName evidence="11">Alpha-L-fucoside fucohydrolase</fullName>
    </alternativeName>
</protein>
<accession>A0A8J5JDR3</accession>
<evidence type="ECO:0000256" key="11">
    <source>
        <dbReference type="ARBA" id="ARBA00081661"/>
    </source>
</evidence>
<name>A0A8J5JDR3_HOMAM</name>
<dbReference type="EC" id="3.2.1.51" evidence="5"/>
<dbReference type="GO" id="GO:0006004">
    <property type="term" value="P:fucose metabolic process"/>
    <property type="evidence" value="ECO:0007669"/>
    <property type="project" value="InterPro"/>
</dbReference>
<dbReference type="InterPro" id="IPR031919">
    <property type="entry name" value="Fucosidase_C"/>
</dbReference>
<dbReference type="InterPro" id="IPR000933">
    <property type="entry name" value="Glyco_hydro_29"/>
</dbReference>
<proteinExistence type="inferred from homology"/>
<comment type="catalytic activity">
    <reaction evidence="1">
        <text>a neolactoside IV(2)-alpha-Fuc-nLc4Cer(d18:1(4E)) + H2O = a neolactoside nLc4Cer(d18:1(4E)) + L-fucose</text>
        <dbReference type="Rhea" id="RHEA:48224"/>
        <dbReference type="ChEBI" id="CHEBI:2181"/>
        <dbReference type="ChEBI" id="CHEBI:15377"/>
        <dbReference type="ChEBI" id="CHEBI:17006"/>
        <dbReference type="ChEBI" id="CHEBI:28691"/>
    </reaction>
    <physiologicalReaction direction="left-to-right" evidence="1">
        <dbReference type="Rhea" id="RHEA:48225"/>
    </physiologicalReaction>
</comment>
<dbReference type="Proteomes" id="UP000747542">
    <property type="component" value="Unassembled WGS sequence"/>
</dbReference>
<keyword evidence="8" id="KW-0325">Glycoprotein</keyword>
<sequence length="885" mass="102487">MICWGLYSVPSFGSEWFWNYWQSGHNPPYVDFMNKNYRPNFTYQDFAPQFTAEFYDPLEWASLFNASGARYTVFVTKHHEGYTMWPSKYSWNWNTMDVGPKRDLVGDLAKAMRSTTPNVHFGVYHSLYEWYNPLYLQDKSNKFMTNDFVTRKTIPELHELVNNYQPEVIWSDGDWEAPDWYWNSTLFLAWLFNDSPVKDTVVVNGRWGIGIPCHHGSFYNCKDRYNPGVLQPHKWENAMTLDKLSWGYRRHAPATDYLTIHDLLTQLAQTISCGGNLLVNVGPTHDGRIPPIMEERLRQLGSWLNINGDAVYDSTPWTHQNDSVTPGVWYTSRAGVVYGLVLTWPKENIVSLGSVVSTPESRITMLGYHSDYNSYLEFTTLEKGTEVKFPPMSEVGSQGRNPDRMCVCWLRPSVQAGMCRLTHLLFLLGVALAKYDPTWNSLDTRPLPPWYDGAKIGIFLHWGVFSVPSFGSEWFWQNWQGSHGKQYVEFMKENYRPGFTYQDFAPQFTAEFYDPEEWASIFNASGARYVVLTSKHHEGFTNWPSKYSWNWNSMDVGPKRDLLGDLAKAIRSKTPKIHFGLYHSLYEWFHPLYLQDKTNEFQTSNFVKTKTMPELYELVNDYQPEVVWSDGDWETEDWYWNSTVFLAWLFNDSPVKDTVVVNDRWGRGIPCHHGSYYTCTDRYNPGVLQPHKWENCMTLDRHSWGYRRNSRVADYLTPLDLITEMAMTISCGGNILINAGPTHDGRIPPIMEERLRQLGSWLNINGDAVYDSRPWIHQNDSVTPGVWFTSKGDEVFAIVLSWPKNDVLNLGSVVSTPTTHLSILGYHENNIRRNLHFKSAIKRMQVVFPPMSDINSQWAWVVVMSGVKPASRPSLPPKIMSFNTP</sequence>
<dbReference type="InterPro" id="IPR017853">
    <property type="entry name" value="GH"/>
</dbReference>